<dbReference type="Pfam" id="PF00440">
    <property type="entry name" value="TetR_N"/>
    <property type="match status" value="1"/>
</dbReference>
<protein>
    <submittedName>
        <fullName evidence="4">TetR family transcriptional regulator</fullName>
    </submittedName>
</protein>
<keyword evidence="5" id="KW-1185">Reference proteome</keyword>
<comment type="caution">
    <text evidence="4">The sequence shown here is derived from an EMBL/GenBank/DDBJ whole genome shotgun (WGS) entry which is preliminary data.</text>
</comment>
<dbReference type="RefSeq" id="WP_375736590.1">
    <property type="nucleotide sequence ID" value="NZ_JBCGDC010000149.1"/>
</dbReference>
<dbReference type="PANTHER" id="PTHR30055:SF231">
    <property type="entry name" value="TRANSCRIPTIONAL REGULATORY PROTEIN (PROBABLY DEOR-FAMILY)-RELATED"/>
    <property type="match status" value="1"/>
</dbReference>
<dbReference type="InterPro" id="IPR009057">
    <property type="entry name" value="Homeodomain-like_sf"/>
</dbReference>
<keyword evidence="1 2" id="KW-0238">DNA-binding</keyword>
<dbReference type="Pfam" id="PF17940">
    <property type="entry name" value="TetR_C_31"/>
    <property type="match status" value="1"/>
</dbReference>
<feature type="DNA-binding region" description="H-T-H motif" evidence="2">
    <location>
        <begin position="34"/>
        <end position="53"/>
    </location>
</feature>
<dbReference type="InterPro" id="IPR041583">
    <property type="entry name" value="TetR_C_31"/>
</dbReference>
<dbReference type="Proteomes" id="UP001582793">
    <property type="component" value="Unassembled WGS sequence"/>
</dbReference>
<dbReference type="PANTHER" id="PTHR30055">
    <property type="entry name" value="HTH-TYPE TRANSCRIPTIONAL REGULATOR RUTR"/>
    <property type="match status" value="1"/>
</dbReference>
<evidence type="ECO:0000313" key="5">
    <source>
        <dbReference type="Proteomes" id="UP001582793"/>
    </source>
</evidence>
<name>A0ABV5D0H2_9ACTN</name>
<sequence>MNSGRRARDPQGRRQAILDAALELVIEVGIARTSHRAIAERAGVPLGSTTYYFPTLPDLVAAALEQAAERVRREIRDLAGKIGDGRDLVVALVWMTGLAVGDRKRMLLEYELYLAAVRNEELRELAGLWLREIRTLLTPLIGAGPAAAAGALLDGVILQAMVTGAAPDPDMLETALTALVGRPAEKTTRSGDVVTGMPEM</sequence>
<accession>A0ABV5D0H2</accession>
<evidence type="ECO:0000259" key="3">
    <source>
        <dbReference type="PROSITE" id="PS50977"/>
    </source>
</evidence>
<dbReference type="EMBL" id="JBCGDC010000149">
    <property type="protein sequence ID" value="MFB6397519.1"/>
    <property type="molecule type" value="Genomic_DNA"/>
</dbReference>
<dbReference type="InterPro" id="IPR050109">
    <property type="entry name" value="HTH-type_TetR-like_transc_reg"/>
</dbReference>
<organism evidence="4 5">
    <name type="scientific">Polymorphospora lycopeni</name>
    <dbReference type="NCBI Taxonomy" id="3140240"/>
    <lineage>
        <taxon>Bacteria</taxon>
        <taxon>Bacillati</taxon>
        <taxon>Actinomycetota</taxon>
        <taxon>Actinomycetes</taxon>
        <taxon>Micromonosporales</taxon>
        <taxon>Micromonosporaceae</taxon>
        <taxon>Polymorphospora</taxon>
    </lineage>
</organism>
<gene>
    <name evidence="4" type="ORF">AAFH96_31170</name>
</gene>
<proteinExistence type="predicted"/>
<reference evidence="4 5" key="1">
    <citation type="submission" date="2024-04" db="EMBL/GenBank/DDBJ databases">
        <title>Polymorphospora sp. isolated from Baiyangdian Lake in Xiong'an New Area.</title>
        <authorList>
            <person name="Zhang X."/>
            <person name="Liu J."/>
        </authorList>
    </citation>
    <scope>NUCLEOTIDE SEQUENCE [LARGE SCALE GENOMIC DNA]</scope>
    <source>
        <strain evidence="4 5">2-325</strain>
    </source>
</reference>
<dbReference type="InterPro" id="IPR001647">
    <property type="entry name" value="HTH_TetR"/>
</dbReference>
<dbReference type="PROSITE" id="PS50977">
    <property type="entry name" value="HTH_TETR_2"/>
    <property type="match status" value="1"/>
</dbReference>
<dbReference type="PRINTS" id="PR00455">
    <property type="entry name" value="HTHTETR"/>
</dbReference>
<feature type="domain" description="HTH tetR-type" evidence="3">
    <location>
        <begin position="11"/>
        <end position="71"/>
    </location>
</feature>
<dbReference type="SUPFAM" id="SSF48498">
    <property type="entry name" value="Tetracyclin repressor-like, C-terminal domain"/>
    <property type="match status" value="1"/>
</dbReference>
<evidence type="ECO:0000313" key="4">
    <source>
        <dbReference type="EMBL" id="MFB6397519.1"/>
    </source>
</evidence>
<evidence type="ECO:0000256" key="2">
    <source>
        <dbReference type="PROSITE-ProRule" id="PRU00335"/>
    </source>
</evidence>
<evidence type="ECO:0000256" key="1">
    <source>
        <dbReference type="ARBA" id="ARBA00023125"/>
    </source>
</evidence>
<dbReference type="SUPFAM" id="SSF46689">
    <property type="entry name" value="Homeodomain-like"/>
    <property type="match status" value="1"/>
</dbReference>
<dbReference type="InterPro" id="IPR036271">
    <property type="entry name" value="Tet_transcr_reg_TetR-rel_C_sf"/>
</dbReference>
<dbReference type="Gene3D" id="1.10.357.10">
    <property type="entry name" value="Tetracycline Repressor, domain 2"/>
    <property type="match status" value="1"/>
</dbReference>